<dbReference type="RefSeq" id="WP_148064748.1">
    <property type="nucleotide sequence ID" value="NZ_VRYZ01000005.1"/>
</dbReference>
<protein>
    <submittedName>
        <fullName evidence="2">Uncharacterized protein</fullName>
    </submittedName>
</protein>
<dbReference type="OrthoDB" id="5731635at2"/>
<feature type="transmembrane region" description="Helical" evidence="1">
    <location>
        <begin position="7"/>
        <end position="27"/>
    </location>
</feature>
<sequence length="211" mass="23034">MNTATPLRFMGWVILLMIPLFGLWYALGTLPAAPAFLLARYALEWGLPDIVAGVSLDQTRMLVLTHFGEVDGALVSAEQAGYQLAYPVDTRLVSYSLPFYAALIFAARVPQAIERFCRGMVVLWLLMAIGLVCIELKNLMLGLQDALFQRAALPLPPPPVIALLYQLNTLIIPTLAPVLMWLWMARDSALLQNLGRVPVAAAATGSSSPEL</sequence>
<evidence type="ECO:0000313" key="3">
    <source>
        <dbReference type="Proteomes" id="UP000321933"/>
    </source>
</evidence>
<gene>
    <name evidence="2" type="ORF">FVW59_12860</name>
</gene>
<proteinExistence type="predicted"/>
<keyword evidence="1" id="KW-0472">Membrane</keyword>
<dbReference type="EMBL" id="VRYZ01000005">
    <property type="protein sequence ID" value="TXS91092.1"/>
    <property type="molecule type" value="Genomic_DNA"/>
</dbReference>
<reference evidence="2 3" key="1">
    <citation type="submission" date="2019-08" db="EMBL/GenBank/DDBJ databases">
        <title>Parahaliea maris sp. nov., isolated from the surface seawater.</title>
        <authorList>
            <person name="Liu Y."/>
        </authorList>
    </citation>
    <scope>NUCLEOTIDE SEQUENCE [LARGE SCALE GENOMIC DNA]</scope>
    <source>
        <strain evidence="2 3">S2-26</strain>
    </source>
</reference>
<dbReference type="AlphaFoldDB" id="A0A5C8ZU53"/>
<feature type="transmembrane region" description="Helical" evidence="1">
    <location>
        <begin position="92"/>
        <end position="109"/>
    </location>
</feature>
<keyword evidence="1" id="KW-0812">Transmembrane</keyword>
<keyword evidence="3" id="KW-1185">Reference proteome</keyword>
<organism evidence="2 3">
    <name type="scientific">Parahaliea aestuarii</name>
    <dbReference type="NCBI Taxonomy" id="1852021"/>
    <lineage>
        <taxon>Bacteria</taxon>
        <taxon>Pseudomonadati</taxon>
        <taxon>Pseudomonadota</taxon>
        <taxon>Gammaproteobacteria</taxon>
        <taxon>Cellvibrionales</taxon>
        <taxon>Halieaceae</taxon>
        <taxon>Parahaliea</taxon>
    </lineage>
</organism>
<dbReference type="Proteomes" id="UP000321933">
    <property type="component" value="Unassembled WGS sequence"/>
</dbReference>
<dbReference type="NCBIfam" id="NF041730">
    <property type="entry name" value="XrtH_assoc"/>
    <property type="match status" value="1"/>
</dbReference>
<accession>A0A5C8ZU53</accession>
<evidence type="ECO:0000313" key="2">
    <source>
        <dbReference type="EMBL" id="TXS91092.1"/>
    </source>
</evidence>
<feature type="transmembrane region" description="Helical" evidence="1">
    <location>
        <begin position="121"/>
        <end position="140"/>
    </location>
</feature>
<keyword evidence="1" id="KW-1133">Transmembrane helix</keyword>
<name>A0A5C8ZU53_9GAMM</name>
<dbReference type="InterPro" id="IPR049823">
    <property type="entry name" value="XrtH_assoc"/>
</dbReference>
<comment type="caution">
    <text evidence="2">The sequence shown here is derived from an EMBL/GenBank/DDBJ whole genome shotgun (WGS) entry which is preliminary data.</text>
</comment>
<feature type="transmembrane region" description="Helical" evidence="1">
    <location>
        <begin position="160"/>
        <end position="183"/>
    </location>
</feature>
<evidence type="ECO:0000256" key="1">
    <source>
        <dbReference type="SAM" id="Phobius"/>
    </source>
</evidence>